<dbReference type="AlphaFoldDB" id="A0A8J3Q5Z5"/>
<dbReference type="SUPFAM" id="SSF47598">
    <property type="entry name" value="Ribbon-helix-helix"/>
    <property type="match status" value="1"/>
</dbReference>
<dbReference type="Pfam" id="PF01402">
    <property type="entry name" value="RHH_1"/>
    <property type="match status" value="1"/>
</dbReference>
<dbReference type="CDD" id="cd21631">
    <property type="entry name" value="RHH_CopG_NikR-like"/>
    <property type="match status" value="1"/>
</dbReference>
<comment type="caution">
    <text evidence="2">The sequence shown here is derived from an EMBL/GenBank/DDBJ whole genome shotgun (WGS) entry which is preliminary data.</text>
</comment>
<protein>
    <recommendedName>
        <fullName evidence="1">Ribbon-helix-helix protein CopG domain-containing protein</fullName>
    </recommendedName>
</protein>
<keyword evidence="3" id="KW-1185">Reference proteome</keyword>
<evidence type="ECO:0000313" key="3">
    <source>
        <dbReference type="Proteomes" id="UP000612899"/>
    </source>
</evidence>
<dbReference type="GO" id="GO:0006355">
    <property type="term" value="P:regulation of DNA-templated transcription"/>
    <property type="evidence" value="ECO:0007669"/>
    <property type="project" value="InterPro"/>
</dbReference>
<dbReference type="InterPro" id="IPR010985">
    <property type="entry name" value="Ribbon_hlx_hlx"/>
</dbReference>
<accession>A0A8J3Q5Z5</accession>
<dbReference type="InterPro" id="IPR013321">
    <property type="entry name" value="Arc_rbn_hlx_hlx"/>
</dbReference>
<evidence type="ECO:0000259" key="1">
    <source>
        <dbReference type="Pfam" id="PF01402"/>
    </source>
</evidence>
<sequence length="91" mass="10164">MRTTVRLNEDLLARLKHYAAQRNRTMASVLEDAVRQLLDRQESLPPRQTIDLVTFGGDGLQPNVDLSPHGLKHILAQEDETTFLGLLDASA</sequence>
<dbReference type="InterPro" id="IPR002145">
    <property type="entry name" value="CopG"/>
</dbReference>
<dbReference type="EMBL" id="BONY01000012">
    <property type="protein sequence ID" value="GIH04426.1"/>
    <property type="molecule type" value="Genomic_DNA"/>
</dbReference>
<dbReference type="RefSeq" id="WP_203908302.1">
    <property type="nucleotide sequence ID" value="NZ_BONY01000012.1"/>
</dbReference>
<dbReference type="Gene3D" id="1.10.1220.10">
    <property type="entry name" value="Met repressor-like"/>
    <property type="match status" value="1"/>
</dbReference>
<reference evidence="2" key="1">
    <citation type="submission" date="2021-01" db="EMBL/GenBank/DDBJ databases">
        <title>Whole genome shotgun sequence of Rhizocola hellebori NBRC 109834.</title>
        <authorList>
            <person name="Komaki H."/>
            <person name="Tamura T."/>
        </authorList>
    </citation>
    <scope>NUCLEOTIDE SEQUENCE</scope>
    <source>
        <strain evidence="2">NBRC 109834</strain>
    </source>
</reference>
<proteinExistence type="predicted"/>
<gene>
    <name evidence="2" type="ORF">Rhe02_24930</name>
</gene>
<dbReference type="Proteomes" id="UP000612899">
    <property type="component" value="Unassembled WGS sequence"/>
</dbReference>
<organism evidence="2 3">
    <name type="scientific">Rhizocola hellebori</name>
    <dbReference type="NCBI Taxonomy" id="1392758"/>
    <lineage>
        <taxon>Bacteria</taxon>
        <taxon>Bacillati</taxon>
        <taxon>Actinomycetota</taxon>
        <taxon>Actinomycetes</taxon>
        <taxon>Micromonosporales</taxon>
        <taxon>Micromonosporaceae</taxon>
        <taxon>Rhizocola</taxon>
    </lineage>
</organism>
<name>A0A8J3Q5Z5_9ACTN</name>
<feature type="domain" description="Ribbon-helix-helix protein CopG" evidence="1">
    <location>
        <begin position="1"/>
        <end position="41"/>
    </location>
</feature>
<evidence type="ECO:0000313" key="2">
    <source>
        <dbReference type="EMBL" id="GIH04426.1"/>
    </source>
</evidence>